<dbReference type="AlphaFoldDB" id="A0A3E0DFH0"/>
<accession>A0A3E0DFH0</accession>
<reference evidence="1 2" key="1">
    <citation type="submission" date="2018-08" db="EMBL/GenBank/DDBJ databases">
        <title>Genomic Encyclopedia of Type Strains, Phase III (KMG-III): the genomes of soil and plant-associated and newly described type strains.</title>
        <authorList>
            <person name="Whitman W."/>
        </authorList>
    </citation>
    <scope>NUCLEOTIDE SEQUENCE [LARGE SCALE GENOMIC DNA]</scope>
    <source>
        <strain evidence="1 2">CECT 7375</strain>
    </source>
</reference>
<dbReference type="EMBL" id="QUNG01000015">
    <property type="protein sequence ID" value="REG81303.1"/>
    <property type="molecule type" value="Genomic_DNA"/>
</dbReference>
<evidence type="ECO:0000313" key="1">
    <source>
        <dbReference type="EMBL" id="REG81303.1"/>
    </source>
</evidence>
<dbReference type="Proteomes" id="UP000256542">
    <property type="component" value="Unassembled WGS sequence"/>
</dbReference>
<gene>
    <name evidence="1" type="ORF">DFP81_11524</name>
</gene>
<name>A0A3E0DFH0_9GAMM</name>
<sequence>MTLGQMPSELAYQERPNNQIVYDMKRLAVRAGKTRGFCQDLGVSTSDQFVAAEFVLRCDQNYGNYLPRF</sequence>
<protein>
    <submittedName>
        <fullName evidence="1">Uncharacterized protein</fullName>
    </submittedName>
</protein>
<keyword evidence="2" id="KW-1185">Reference proteome</keyword>
<proteinExistence type="predicted"/>
<comment type="caution">
    <text evidence="1">The sequence shown here is derived from an EMBL/GenBank/DDBJ whole genome shotgun (WGS) entry which is preliminary data.</text>
</comment>
<evidence type="ECO:0000313" key="2">
    <source>
        <dbReference type="Proteomes" id="UP000256542"/>
    </source>
</evidence>
<organism evidence="1 2">
    <name type="scientific">Marinomonas pollencensis</name>
    <dbReference type="NCBI Taxonomy" id="491954"/>
    <lineage>
        <taxon>Bacteria</taxon>
        <taxon>Pseudomonadati</taxon>
        <taxon>Pseudomonadota</taxon>
        <taxon>Gammaproteobacteria</taxon>
        <taxon>Oceanospirillales</taxon>
        <taxon>Oceanospirillaceae</taxon>
        <taxon>Marinomonas</taxon>
    </lineage>
</organism>